<comment type="function">
    <text evidence="3">One of several proteins that assist in the late maturation steps of the functional core of the 30S ribosomal subunit. Helps release RbfA from mature subunits. May play a role in the assembly of ribosomal proteins into the subunit. Circularly permuted GTPase that catalyzes slow GTP hydrolysis, GTPase activity is stimulated by the 30S ribosomal subunit.</text>
</comment>
<name>A0A5C5YAB5_9PLAN</name>
<keyword evidence="3" id="KW-0699">rRNA-binding</keyword>
<protein>
    <recommendedName>
        <fullName evidence="3">Small ribosomal subunit biogenesis GTPase RsgA</fullName>
        <ecNumber evidence="3">3.6.1.-</ecNumber>
    </recommendedName>
</protein>
<dbReference type="EC" id="3.6.1.-" evidence="3"/>
<evidence type="ECO:0000256" key="3">
    <source>
        <dbReference type="HAMAP-Rule" id="MF_01820"/>
    </source>
</evidence>
<dbReference type="Gene3D" id="2.40.50.140">
    <property type="entry name" value="Nucleic acid-binding proteins"/>
    <property type="match status" value="1"/>
</dbReference>
<dbReference type="GO" id="GO:0042274">
    <property type="term" value="P:ribosomal small subunit biogenesis"/>
    <property type="evidence" value="ECO:0007669"/>
    <property type="project" value="UniProtKB-UniRule"/>
</dbReference>
<dbReference type="InterPro" id="IPR030378">
    <property type="entry name" value="G_CP_dom"/>
</dbReference>
<sequence length="381" mass="42031">MPKKKHNKLRADFRKKHQGRVRDSDLTRRFQTGDQDSLADAVQSERLTGKGDLTRKRTVIGADSNPDQAAGLNVKLDTDSDLIRGRVVSVHGLKVRVIGDDGRRYECAVRQLLKSLSTDQRHVVVAGDRVMLRAESPQDGMIESVLPRRGVLSRTSRGKQHVIVANVDYVLIIASVARPSLKPALIDRFLLTAAQCEIQPIIVFNKCDLIDPMRIQPMVGVYASMGYRTLMVSAETEWNIDPLRALLTGKQAVLAGQSGVGKSSLLNRIQPGLGLAVGEVSDDNDKGRHTTTASRLIPTDGGGAVFDTPGIRQFQLWNIEANEVGGLMPDFRPYVSSCRYPDCLHLTETDCAVKDAVADARIDARRYDAYCHLLEEDLLPQ</sequence>
<dbReference type="Gene3D" id="3.40.50.300">
    <property type="entry name" value="P-loop containing nucleotide triphosphate hydrolases"/>
    <property type="match status" value="1"/>
</dbReference>
<reference evidence="7 8" key="1">
    <citation type="submission" date="2019-02" db="EMBL/GenBank/DDBJ databases">
        <title>Deep-cultivation of Planctomycetes and their phenomic and genomic characterization uncovers novel biology.</title>
        <authorList>
            <person name="Wiegand S."/>
            <person name="Jogler M."/>
            <person name="Boedeker C."/>
            <person name="Pinto D."/>
            <person name="Vollmers J."/>
            <person name="Rivas-Marin E."/>
            <person name="Kohn T."/>
            <person name="Peeters S.H."/>
            <person name="Heuer A."/>
            <person name="Rast P."/>
            <person name="Oberbeckmann S."/>
            <person name="Bunk B."/>
            <person name="Jeske O."/>
            <person name="Meyerdierks A."/>
            <person name="Storesund J.E."/>
            <person name="Kallscheuer N."/>
            <person name="Luecker S."/>
            <person name="Lage O.M."/>
            <person name="Pohl T."/>
            <person name="Merkel B.J."/>
            <person name="Hornburger P."/>
            <person name="Mueller R.-W."/>
            <person name="Bruemmer F."/>
            <person name="Labrenz M."/>
            <person name="Spormann A.M."/>
            <person name="Op Den Camp H."/>
            <person name="Overmann J."/>
            <person name="Amann R."/>
            <person name="Jetten M.S.M."/>
            <person name="Mascher T."/>
            <person name="Medema M.H."/>
            <person name="Devos D.P."/>
            <person name="Kaster A.-K."/>
            <person name="Ovreas L."/>
            <person name="Rohde M."/>
            <person name="Galperin M.Y."/>
            <person name="Jogler C."/>
        </authorList>
    </citation>
    <scope>NUCLEOTIDE SEQUENCE [LARGE SCALE GENOMIC DNA]</scope>
    <source>
        <strain evidence="7 8">Pan14r</strain>
    </source>
</reference>
<accession>A0A5C5YAB5</accession>
<keyword evidence="3 7" id="KW-0378">Hydrolase</keyword>
<dbReference type="CDD" id="cd01854">
    <property type="entry name" value="YjeQ_EngC"/>
    <property type="match status" value="1"/>
</dbReference>
<feature type="domain" description="CP-type G" evidence="6">
    <location>
        <begin position="156"/>
        <end position="314"/>
    </location>
</feature>
<feature type="binding site" evidence="3">
    <location>
        <begin position="205"/>
        <end position="208"/>
    </location>
    <ligand>
        <name>GTP</name>
        <dbReference type="ChEBI" id="CHEBI:37565"/>
    </ligand>
</feature>
<feature type="binding site" evidence="3">
    <location>
        <begin position="256"/>
        <end position="264"/>
    </location>
    <ligand>
        <name>GTP</name>
        <dbReference type="ChEBI" id="CHEBI:37565"/>
    </ligand>
</feature>
<dbReference type="Pfam" id="PF03193">
    <property type="entry name" value="RsgA_GTPase"/>
    <property type="match status" value="1"/>
</dbReference>
<evidence type="ECO:0000259" key="6">
    <source>
        <dbReference type="PROSITE" id="PS51721"/>
    </source>
</evidence>
<dbReference type="AlphaFoldDB" id="A0A5C5YAB5"/>
<evidence type="ECO:0000256" key="1">
    <source>
        <dbReference type="ARBA" id="ARBA00022741"/>
    </source>
</evidence>
<evidence type="ECO:0000256" key="4">
    <source>
        <dbReference type="SAM" id="MobiDB-lite"/>
    </source>
</evidence>
<dbReference type="SUPFAM" id="SSF52540">
    <property type="entry name" value="P-loop containing nucleoside triphosphate hydrolases"/>
    <property type="match status" value="1"/>
</dbReference>
<dbReference type="PROSITE" id="PS51721">
    <property type="entry name" value="G_CP"/>
    <property type="match status" value="1"/>
</dbReference>
<dbReference type="Proteomes" id="UP000317238">
    <property type="component" value="Unassembled WGS sequence"/>
</dbReference>
<dbReference type="GO" id="GO:0046872">
    <property type="term" value="F:metal ion binding"/>
    <property type="evidence" value="ECO:0007669"/>
    <property type="project" value="UniProtKB-KW"/>
</dbReference>
<keyword evidence="3" id="KW-0479">Metal-binding</keyword>
<keyword evidence="3" id="KW-0862">Zinc</keyword>
<evidence type="ECO:0000313" key="8">
    <source>
        <dbReference type="Proteomes" id="UP000317238"/>
    </source>
</evidence>
<feature type="compositionally biased region" description="Basic residues" evidence="4">
    <location>
        <begin position="1"/>
        <end position="19"/>
    </location>
</feature>
<dbReference type="EMBL" id="SJPL01000001">
    <property type="protein sequence ID" value="TWT71255.1"/>
    <property type="molecule type" value="Genomic_DNA"/>
</dbReference>
<dbReference type="GO" id="GO:0019843">
    <property type="term" value="F:rRNA binding"/>
    <property type="evidence" value="ECO:0007669"/>
    <property type="project" value="UniProtKB-KW"/>
</dbReference>
<dbReference type="InterPro" id="IPR010914">
    <property type="entry name" value="RsgA_GTPase_dom"/>
</dbReference>
<proteinExistence type="inferred from homology"/>
<dbReference type="RefSeq" id="WP_145303684.1">
    <property type="nucleotide sequence ID" value="NZ_CP036319.1"/>
</dbReference>
<keyword evidence="8" id="KW-1185">Reference proteome</keyword>
<dbReference type="InterPro" id="IPR004881">
    <property type="entry name" value="Ribosome_biogen_GTPase_RsgA"/>
</dbReference>
<dbReference type="PANTHER" id="PTHR32120">
    <property type="entry name" value="SMALL RIBOSOMAL SUBUNIT BIOGENESIS GTPASE RSGA"/>
    <property type="match status" value="1"/>
</dbReference>
<evidence type="ECO:0000256" key="2">
    <source>
        <dbReference type="ARBA" id="ARBA00023134"/>
    </source>
</evidence>
<dbReference type="GO" id="GO:0005737">
    <property type="term" value="C:cytoplasm"/>
    <property type="evidence" value="ECO:0007669"/>
    <property type="project" value="UniProtKB-SubCell"/>
</dbReference>
<comment type="subunit">
    <text evidence="3">Monomer. Associates with 30S ribosomal subunit, binds 16S rRNA.</text>
</comment>
<dbReference type="Gene3D" id="1.10.40.50">
    <property type="entry name" value="Probable gtpase engc, domain 3"/>
    <property type="match status" value="1"/>
</dbReference>
<feature type="binding site" evidence="3">
    <location>
        <position position="351"/>
    </location>
    <ligand>
        <name>Zn(2+)</name>
        <dbReference type="ChEBI" id="CHEBI:29105"/>
    </ligand>
</feature>
<dbReference type="GO" id="GO:0005525">
    <property type="term" value="F:GTP binding"/>
    <property type="evidence" value="ECO:0007669"/>
    <property type="project" value="UniProtKB-UniRule"/>
</dbReference>
<keyword evidence="1 3" id="KW-0547">Nucleotide-binding</keyword>
<feature type="domain" description="EngC GTPase" evidence="5">
    <location>
        <begin position="165"/>
        <end position="312"/>
    </location>
</feature>
<feature type="binding site" evidence="3">
    <location>
        <position position="345"/>
    </location>
    <ligand>
        <name>Zn(2+)</name>
        <dbReference type="ChEBI" id="CHEBI:29105"/>
    </ligand>
</feature>
<feature type="region of interest" description="Disordered" evidence="4">
    <location>
        <begin position="1"/>
        <end position="37"/>
    </location>
</feature>
<comment type="cofactor">
    <cofactor evidence="3">
        <name>Zn(2+)</name>
        <dbReference type="ChEBI" id="CHEBI:29105"/>
    </cofactor>
    <text evidence="3">Binds 1 zinc ion per subunit.</text>
</comment>
<dbReference type="GO" id="GO:0003924">
    <property type="term" value="F:GTPase activity"/>
    <property type="evidence" value="ECO:0007669"/>
    <property type="project" value="UniProtKB-UniRule"/>
</dbReference>
<dbReference type="PROSITE" id="PS50936">
    <property type="entry name" value="ENGC_GTPASE"/>
    <property type="match status" value="1"/>
</dbReference>
<gene>
    <name evidence="3 7" type="primary">rsgA</name>
    <name evidence="7" type="ORF">Pan14r_35650</name>
</gene>
<keyword evidence="3" id="KW-0694">RNA-binding</keyword>
<dbReference type="HAMAP" id="MF_01820">
    <property type="entry name" value="GTPase_RsgA"/>
    <property type="match status" value="1"/>
</dbReference>
<keyword evidence="3" id="KW-0690">Ribosome biogenesis</keyword>
<evidence type="ECO:0000313" key="7">
    <source>
        <dbReference type="EMBL" id="TWT71255.1"/>
    </source>
</evidence>
<dbReference type="PANTHER" id="PTHR32120:SF11">
    <property type="entry name" value="SMALL RIBOSOMAL SUBUNIT BIOGENESIS GTPASE RSGA 1, MITOCHONDRIAL-RELATED"/>
    <property type="match status" value="1"/>
</dbReference>
<keyword evidence="2 3" id="KW-0342">GTP-binding</keyword>
<dbReference type="InterPro" id="IPR027417">
    <property type="entry name" value="P-loop_NTPase"/>
</dbReference>
<dbReference type="InterPro" id="IPR012340">
    <property type="entry name" value="NA-bd_OB-fold"/>
</dbReference>
<comment type="caution">
    <text evidence="7">The sequence shown here is derived from an EMBL/GenBank/DDBJ whole genome shotgun (WGS) entry which is preliminary data.</text>
</comment>
<comment type="similarity">
    <text evidence="3">Belongs to the TRAFAC class YlqF/YawG GTPase family. RsgA subfamily.</text>
</comment>
<feature type="binding site" evidence="3">
    <location>
        <position position="338"/>
    </location>
    <ligand>
        <name>Zn(2+)</name>
        <dbReference type="ChEBI" id="CHEBI:29105"/>
    </ligand>
</feature>
<comment type="subcellular location">
    <subcellularLocation>
        <location evidence="3">Cytoplasm</location>
    </subcellularLocation>
</comment>
<evidence type="ECO:0000259" key="5">
    <source>
        <dbReference type="PROSITE" id="PS50936"/>
    </source>
</evidence>
<organism evidence="7 8">
    <name type="scientific">Crateriforma conspicua</name>
    <dbReference type="NCBI Taxonomy" id="2527996"/>
    <lineage>
        <taxon>Bacteria</taxon>
        <taxon>Pseudomonadati</taxon>
        <taxon>Planctomycetota</taxon>
        <taxon>Planctomycetia</taxon>
        <taxon>Planctomycetales</taxon>
        <taxon>Planctomycetaceae</taxon>
        <taxon>Crateriforma</taxon>
    </lineage>
</organism>
<dbReference type="OrthoDB" id="9809485at2"/>
<dbReference type="NCBIfam" id="TIGR00157">
    <property type="entry name" value="ribosome small subunit-dependent GTPase A"/>
    <property type="match status" value="1"/>
</dbReference>
<feature type="binding site" evidence="3">
    <location>
        <position position="343"/>
    </location>
    <ligand>
        <name>Zn(2+)</name>
        <dbReference type="ChEBI" id="CHEBI:29105"/>
    </ligand>
</feature>
<keyword evidence="3" id="KW-0963">Cytoplasm</keyword>